<organism evidence="1 2">
    <name type="scientific">Hymenobacter arizonensis</name>
    <name type="common">Siccationidurans arizonensis</name>
    <dbReference type="NCBI Taxonomy" id="1227077"/>
    <lineage>
        <taxon>Bacteria</taxon>
        <taxon>Pseudomonadati</taxon>
        <taxon>Bacteroidota</taxon>
        <taxon>Cytophagia</taxon>
        <taxon>Cytophagales</taxon>
        <taxon>Hymenobacteraceae</taxon>
        <taxon>Hymenobacter</taxon>
    </lineage>
</organism>
<accession>A0A1I5WH39</accession>
<gene>
    <name evidence="1" type="ORF">SAMN04515668_1316</name>
</gene>
<dbReference type="STRING" id="1227077.SAMN04515668_1316"/>
<reference evidence="2" key="1">
    <citation type="submission" date="2016-10" db="EMBL/GenBank/DDBJ databases">
        <authorList>
            <person name="Varghese N."/>
            <person name="Submissions S."/>
        </authorList>
    </citation>
    <scope>NUCLEOTIDE SEQUENCE [LARGE SCALE GENOMIC DNA]</scope>
    <source>
        <strain evidence="2">OR362-8,ATCC BAA-1266,JCM 13504</strain>
    </source>
</reference>
<proteinExistence type="predicted"/>
<dbReference type="AlphaFoldDB" id="A0A1I5WH39"/>
<evidence type="ECO:0000313" key="2">
    <source>
        <dbReference type="Proteomes" id="UP000199029"/>
    </source>
</evidence>
<sequence length="80" mass="9377">MKLALRKVLADCAANVVFDLLNLIDGTTDPKQGQWSEVVLVDKPAYDEHREFLHDEFFGAYWDWQVIRPDKTWRLDLLAE</sequence>
<evidence type="ECO:0000313" key="1">
    <source>
        <dbReference type="EMBL" id="SFQ18957.1"/>
    </source>
</evidence>
<protein>
    <submittedName>
        <fullName evidence="1">Uncharacterized protein</fullName>
    </submittedName>
</protein>
<name>A0A1I5WH39_HYMAR</name>
<dbReference type="EMBL" id="FOXS01000002">
    <property type="protein sequence ID" value="SFQ18957.1"/>
    <property type="molecule type" value="Genomic_DNA"/>
</dbReference>
<keyword evidence="2" id="KW-1185">Reference proteome</keyword>
<dbReference type="Proteomes" id="UP000199029">
    <property type="component" value="Unassembled WGS sequence"/>
</dbReference>